<dbReference type="SUPFAM" id="SSF57701">
    <property type="entry name" value="Zn2/Cys6 DNA-binding domain"/>
    <property type="match status" value="1"/>
</dbReference>
<keyword evidence="3" id="KW-0238">DNA-binding</keyword>
<dbReference type="PROSITE" id="PS00463">
    <property type="entry name" value="ZN2_CY6_FUNGAL_1"/>
    <property type="match status" value="1"/>
</dbReference>
<dbReference type="EMBL" id="AP024443">
    <property type="protein sequence ID" value="BCS18877.1"/>
    <property type="molecule type" value="Genomic_DNA"/>
</dbReference>
<dbReference type="GeneID" id="64968882"/>
<evidence type="ECO:0000256" key="6">
    <source>
        <dbReference type="SAM" id="MobiDB-lite"/>
    </source>
</evidence>
<keyword evidence="1" id="KW-0479">Metal-binding</keyword>
<dbReference type="GO" id="GO:0006351">
    <property type="term" value="P:DNA-templated transcription"/>
    <property type="evidence" value="ECO:0007669"/>
    <property type="project" value="InterPro"/>
</dbReference>
<dbReference type="SMART" id="SM00906">
    <property type="entry name" value="Fungal_trans"/>
    <property type="match status" value="1"/>
</dbReference>
<dbReference type="GO" id="GO:0000981">
    <property type="term" value="F:DNA-binding transcription factor activity, RNA polymerase II-specific"/>
    <property type="evidence" value="ECO:0007669"/>
    <property type="project" value="InterPro"/>
</dbReference>
<name>A0A7R7XCF9_9EURO</name>
<dbReference type="CDD" id="cd00067">
    <property type="entry name" value="GAL4"/>
    <property type="match status" value="1"/>
</dbReference>
<evidence type="ECO:0000256" key="3">
    <source>
        <dbReference type="ARBA" id="ARBA00023125"/>
    </source>
</evidence>
<dbReference type="InterPro" id="IPR036864">
    <property type="entry name" value="Zn2-C6_fun-type_DNA-bd_sf"/>
</dbReference>
<protein>
    <recommendedName>
        <fullName evidence="7">Zn(2)-C6 fungal-type domain-containing protein</fullName>
    </recommendedName>
</protein>
<accession>A0A7R7XCF9</accession>
<keyword evidence="2" id="KW-0805">Transcription regulation</keyword>
<dbReference type="PANTHER" id="PTHR47424">
    <property type="entry name" value="REGULATORY PROTEIN GAL4"/>
    <property type="match status" value="1"/>
</dbReference>
<sequence>MDRSPGMKRQRVGVACDKCRLLKAKCDGRQPVCSRCDGYGFSCSWSARRQRGSPGNQIDTGRRFLDESPAAQASSTTGGFHTDYANAVQSYEALIRELRPNLDPDKQAKLDADLQNIKSRLPDTAKLEQPSPSAIAAPQEDYATESSPTYVGKASDIHFVHHIRQYVAGDGALDVDDLPTQSYTHYHSLGAFVALTQPPLVPSQAEAERFLDVYLSTIHIAYPFISKSVLLKEFRRFQAGDHHRPEFQPWLALFNFIFAIGSYYTSFPHGKHSGSYHHFRYFEQGLFFSRELGADCSLVNIWGLLVQCFFLLAVCHTDRCWNTLGFAIRMGQSIGLHVENSPNCPSSKESWLKDRAHWRRTWYSMYVLDRLLALQLGRPMAIHEADFQVELPSTTDDSPFSPSTSDITSQESHSVCGHMMDYFIAVIRFSHILGLVVREIYRPSQIDISPDQMLHIAATLDHRLTEWKLNLSRHLRFDLGHTFEKSVSFKRQRNMLAVKYHHLRALIHRPFLCLPFLQMNNIPFIDLLLKHKERISEAEYICIHEAQQTAHLLHNVTDERSLVHDFPWWQMISCLICASSILFVAETFYSDNAHLHGRTSPQALREDAESCLKVFEALSVNSIAAQKAADMLSALSRVKRAGAEQLPFQQTLSSRPITPLHPLVGGPGSSSAFAPQQPGASTTGISTPSNPTSDALPSSLLPSDIPFPYDWPSEISSAMEWSVQFLDHPNFGQAGSTYGGGGDSGYR</sequence>
<dbReference type="PROSITE" id="PS50048">
    <property type="entry name" value="ZN2_CY6_FUNGAL_2"/>
    <property type="match status" value="1"/>
</dbReference>
<dbReference type="InterPro" id="IPR007219">
    <property type="entry name" value="XnlR_reg_dom"/>
</dbReference>
<dbReference type="GO" id="GO:0000435">
    <property type="term" value="P:positive regulation of transcription from RNA polymerase II promoter by galactose"/>
    <property type="evidence" value="ECO:0007669"/>
    <property type="project" value="TreeGrafter"/>
</dbReference>
<evidence type="ECO:0000256" key="2">
    <source>
        <dbReference type="ARBA" id="ARBA00023015"/>
    </source>
</evidence>
<dbReference type="Gene3D" id="4.10.240.10">
    <property type="entry name" value="Zn(2)-C6 fungal-type DNA-binding domain"/>
    <property type="match status" value="1"/>
</dbReference>
<reference evidence="8" key="2">
    <citation type="submission" date="2021-02" db="EMBL/GenBank/DDBJ databases">
        <title>Aspergillus puulaauensis MK2 genome sequence.</title>
        <authorList>
            <person name="Futagami T."/>
            <person name="Mori K."/>
            <person name="Kadooka C."/>
            <person name="Tanaka T."/>
        </authorList>
    </citation>
    <scope>NUCLEOTIDE SEQUENCE</scope>
    <source>
        <strain evidence="8">MK2</strain>
    </source>
</reference>
<dbReference type="GO" id="GO:0005634">
    <property type="term" value="C:nucleus"/>
    <property type="evidence" value="ECO:0007669"/>
    <property type="project" value="TreeGrafter"/>
</dbReference>
<proteinExistence type="predicted"/>
<keyword evidence="5" id="KW-0539">Nucleus</keyword>
<evidence type="ECO:0000259" key="7">
    <source>
        <dbReference type="PROSITE" id="PS50048"/>
    </source>
</evidence>
<dbReference type="RefSeq" id="XP_041551071.1">
    <property type="nucleotide sequence ID" value="XM_041697825.1"/>
</dbReference>
<keyword evidence="4" id="KW-0804">Transcription</keyword>
<reference evidence="8" key="1">
    <citation type="submission" date="2021-01" db="EMBL/GenBank/DDBJ databases">
        <authorList>
            <consortium name="Aspergillus puulaauensis MK2 genome sequencing consortium"/>
            <person name="Kazuki M."/>
            <person name="Futagami T."/>
        </authorList>
    </citation>
    <scope>NUCLEOTIDE SEQUENCE</scope>
    <source>
        <strain evidence="8">MK2</strain>
    </source>
</reference>
<organism evidence="8 9">
    <name type="scientific">Aspergillus puulaauensis</name>
    <dbReference type="NCBI Taxonomy" id="1220207"/>
    <lineage>
        <taxon>Eukaryota</taxon>
        <taxon>Fungi</taxon>
        <taxon>Dikarya</taxon>
        <taxon>Ascomycota</taxon>
        <taxon>Pezizomycotina</taxon>
        <taxon>Eurotiomycetes</taxon>
        <taxon>Eurotiomycetidae</taxon>
        <taxon>Eurotiales</taxon>
        <taxon>Aspergillaceae</taxon>
        <taxon>Aspergillus</taxon>
    </lineage>
</organism>
<evidence type="ECO:0000256" key="5">
    <source>
        <dbReference type="ARBA" id="ARBA00023242"/>
    </source>
</evidence>
<feature type="compositionally biased region" description="Polar residues" evidence="6">
    <location>
        <begin position="669"/>
        <end position="695"/>
    </location>
</feature>
<gene>
    <name evidence="8" type="ORF">APUU_11705S</name>
</gene>
<feature type="domain" description="Zn(2)-C6 fungal-type" evidence="7">
    <location>
        <begin position="15"/>
        <end position="45"/>
    </location>
</feature>
<dbReference type="GO" id="GO:0008270">
    <property type="term" value="F:zinc ion binding"/>
    <property type="evidence" value="ECO:0007669"/>
    <property type="project" value="InterPro"/>
</dbReference>
<evidence type="ECO:0000256" key="4">
    <source>
        <dbReference type="ARBA" id="ARBA00023163"/>
    </source>
</evidence>
<dbReference type="InterPro" id="IPR001138">
    <property type="entry name" value="Zn2Cys6_DnaBD"/>
</dbReference>
<evidence type="ECO:0000313" key="9">
    <source>
        <dbReference type="Proteomes" id="UP000654913"/>
    </source>
</evidence>
<dbReference type="InterPro" id="IPR051127">
    <property type="entry name" value="Fungal_SecMet_Regulators"/>
</dbReference>
<dbReference type="AlphaFoldDB" id="A0A7R7XCF9"/>
<dbReference type="SMART" id="SM00066">
    <property type="entry name" value="GAL4"/>
    <property type="match status" value="1"/>
</dbReference>
<dbReference type="GO" id="GO:0000978">
    <property type="term" value="F:RNA polymerase II cis-regulatory region sequence-specific DNA binding"/>
    <property type="evidence" value="ECO:0007669"/>
    <property type="project" value="TreeGrafter"/>
</dbReference>
<evidence type="ECO:0000256" key="1">
    <source>
        <dbReference type="ARBA" id="ARBA00022723"/>
    </source>
</evidence>
<dbReference type="PANTHER" id="PTHR47424:SF3">
    <property type="entry name" value="REGULATORY PROTEIN GAL4"/>
    <property type="match status" value="1"/>
</dbReference>
<evidence type="ECO:0000313" key="8">
    <source>
        <dbReference type="EMBL" id="BCS18877.1"/>
    </source>
</evidence>
<feature type="region of interest" description="Disordered" evidence="6">
    <location>
        <begin position="655"/>
        <end position="699"/>
    </location>
</feature>
<dbReference type="Pfam" id="PF00172">
    <property type="entry name" value="Zn_clus"/>
    <property type="match status" value="1"/>
</dbReference>
<dbReference type="Proteomes" id="UP000654913">
    <property type="component" value="Chromosome 1"/>
</dbReference>
<dbReference type="CDD" id="cd12148">
    <property type="entry name" value="fungal_TF_MHR"/>
    <property type="match status" value="1"/>
</dbReference>
<keyword evidence="9" id="KW-1185">Reference proteome</keyword>
<dbReference type="Pfam" id="PF04082">
    <property type="entry name" value="Fungal_trans"/>
    <property type="match status" value="1"/>
</dbReference>
<dbReference type="KEGG" id="apuu:APUU_11705S"/>
<dbReference type="OrthoDB" id="3364175at2759"/>